<keyword evidence="1 4" id="KW-0662">Pyridine nucleotide biosynthesis</keyword>
<comment type="pathway">
    <text evidence="4">Cofactor biosynthesis; NAD(+) biosynthesis; quinolinate from L-kynurenine: step 2/3.</text>
</comment>
<dbReference type="InterPro" id="IPR015421">
    <property type="entry name" value="PyrdxlP-dep_Trfase_major"/>
</dbReference>
<gene>
    <name evidence="6" type="primary">kynU</name>
    <name evidence="6" type="ORF">ACFO0N_01225</name>
</gene>
<comment type="cofactor">
    <cofactor evidence="4">
        <name>pyridoxal 5'-phosphate</name>
        <dbReference type="ChEBI" id="CHEBI:597326"/>
    </cofactor>
</comment>
<evidence type="ECO:0000256" key="1">
    <source>
        <dbReference type="ARBA" id="ARBA00022642"/>
    </source>
</evidence>
<organism evidence="6 7">
    <name type="scientific">Halobium salinum</name>
    <dbReference type="NCBI Taxonomy" id="1364940"/>
    <lineage>
        <taxon>Archaea</taxon>
        <taxon>Methanobacteriati</taxon>
        <taxon>Methanobacteriota</taxon>
        <taxon>Stenosarchaea group</taxon>
        <taxon>Halobacteria</taxon>
        <taxon>Halobacteriales</taxon>
        <taxon>Haloferacaceae</taxon>
        <taxon>Halobium</taxon>
    </lineage>
</organism>
<dbReference type="SUPFAM" id="SSF53383">
    <property type="entry name" value="PLP-dependent transferases"/>
    <property type="match status" value="1"/>
</dbReference>
<keyword evidence="7" id="KW-1185">Reference proteome</keyword>
<evidence type="ECO:0000256" key="4">
    <source>
        <dbReference type="PIRNR" id="PIRNR038800"/>
    </source>
</evidence>
<dbReference type="InterPro" id="IPR015424">
    <property type="entry name" value="PyrdxlP-dep_Trfase"/>
</dbReference>
<evidence type="ECO:0000313" key="7">
    <source>
        <dbReference type="Proteomes" id="UP001595921"/>
    </source>
</evidence>
<dbReference type="Gene3D" id="3.40.640.10">
    <property type="entry name" value="Type I PLP-dependent aspartate aminotransferase-like (Major domain)"/>
    <property type="match status" value="1"/>
</dbReference>
<comment type="catalytic activity">
    <reaction evidence="4">
        <text>3-hydroxy-L-kynurenine + H2O = 3-hydroxyanthranilate + L-alanine + H(+)</text>
        <dbReference type="Rhea" id="RHEA:25143"/>
        <dbReference type="ChEBI" id="CHEBI:15377"/>
        <dbReference type="ChEBI" id="CHEBI:15378"/>
        <dbReference type="ChEBI" id="CHEBI:36559"/>
        <dbReference type="ChEBI" id="CHEBI:57972"/>
        <dbReference type="ChEBI" id="CHEBI:58125"/>
        <dbReference type="EC" id="3.7.1.3"/>
    </reaction>
</comment>
<proteinExistence type="inferred from homology"/>
<protein>
    <recommendedName>
        <fullName evidence="4">Kynureninase</fullName>
        <ecNumber evidence="4">3.7.1.3</ecNumber>
    </recommendedName>
</protein>
<evidence type="ECO:0000313" key="6">
    <source>
        <dbReference type="EMBL" id="MFC4356566.1"/>
    </source>
</evidence>
<dbReference type="GO" id="GO:0030429">
    <property type="term" value="F:kynureninase activity"/>
    <property type="evidence" value="ECO:0007669"/>
    <property type="project" value="UniProtKB-EC"/>
</dbReference>
<name>A0ABD5P758_9EURY</name>
<dbReference type="HAMAP" id="MF_01970">
    <property type="entry name" value="Kynureninase"/>
    <property type="match status" value="1"/>
</dbReference>
<dbReference type="PANTHER" id="PTHR14084:SF0">
    <property type="entry name" value="KYNURENINASE"/>
    <property type="match status" value="1"/>
</dbReference>
<reference evidence="6 7" key="1">
    <citation type="journal article" date="2019" name="Int. J. Syst. Evol. Microbiol.">
        <title>The Global Catalogue of Microorganisms (GCM) 10K type strain sequencing project: providing services to taxonomists for standard genome sequencing and annotation.</title>
        <authorList>
            <consortium name="The Broad Institute Genomics Platform"/>
            <consortium name="The Broad Institute Genome Sequencing Center for Infectious Disease"/>
            <person name="Wu L."/>
            <person name="Ma J."/>
        </authorList>
    </citation>
    <scope>NUCLEOTIDE SEQUENCE [LARGE SCALE GENOMIC DNA]</scope>
    <source>
        <strain evidence="6 7">CGMCC 1.12553</strain>
    </source>
</reference>
<feature type="compositionally biased region" description="Basic and acidic residues" evidence="5">
    <location>
        <begin position="1"/>
        <end position="10"/>
    </location>
</feature>
<accession>A0ABD5P758</accession>
<comment type="subunit">
    <text evidence="4">Homodimer.</text>
</comment>
<keyword evidence="3 4" id="KW-0663">Pyridoxal phosphate</keyword>
<dbReference type="PIRSF" id="PIRSF038800">
    <property type="entry name" value="KYNU"/>
    <property type="match status" value="1"/>
</dbReference>
<dbReference type="RefSeq" id="WP_267625002.1">
    <property type="nucleotide sequence ID" value="NZ_JAODIW010000010.1"/>
</dbReference>
<feature type="region of interest" description="Disordered" evidence="5">
    <location>
        <begin position="1"/>
        <end position="45"/>
    </location>
</feature>
<dbReference type="InterPro" id="IPR010111">
    <property type="entry name" value="Kynureninase"/>
</dbReference>
<dbReference type="Pfam" id="PF22580">
    <property type="entry name" value="KYNU_C"/>
    <property type="match status" value="1"/>
</dbReference>
<evidence type="ECO:0000256" key="2">
    <source>
        <dbReference type="ARBA" id="ARBA00022801"/>
    </source>
</evidence>
<dbReference type="GO" id="GO:0019363">
    <property type="term" value="P:pyridine nucleotide biosynthetic process"/>
    <property type="evidence" value="ECO:0007669"/>
    <property type="project" value="UniProtKB-KW"/>
</dbReference>
<dbReference type="EC" id="3.7.1.3" evidence="4"/>
<comment type="caution">
    <text evidence="6">The sequence shown here is derived from an EMBL/GenBank/DDBJ whole genome shotgun (WGS) entry which is preliminary data.</text>
</comment>
<dbReference type="AlphaFoldDB" id="A0ABD5P758"/>
<dbReference type="InterPro" id="IPR015422">
    <property type="entry name" value="PyrdxlP-dep_Trfase_small"/>
</dbReference>
<dbReference type="PANTHER" id="PTHR14084">
    <property type="entry name" value="KYNURENINASE"/>
    <property type="match status" value="1"/>
</dbReference>
<comment type="similarity">
    <text evidence="4">Belongs to the kynureninase family.</text>
</comment>
<keyword evidence="2 4" id="KW-0378">Hydrolase</keyword>
<dbReference type="Proteomes" id="UP001595921">
    <property type="component" value="Unassembled WGS sequence"/>
</dbReference>
<evidence type="ECO:0000256" key="3">
    <source>
        <dbReference type="ARBA" id="ARBA00022898"/>
    </source>
</evidence>
<comment type="function">
    <text evidence="4">Catalyzes the cleavage of L-kynurenine (L-Kyn) and L-3-hydroxykynurenine (L-3OHKyn) into anthranilic acid (AA) and 3-hydroxyanthranilic acid (3-OHAA), respectively.</text>
</comment>
<dbReference type="Gene3D" id="3.90.1150.10">
    <property type="entry name" value="Aspartate Aminotransferase, domain 1"/>
    <property type="match status" value="1"/>
</dbReference>
<dbReference type="NCBIfam" id="TIGR01814">
    <property type="entry name" value="kynureninase"/>
    <property type="match status" value="1"/>
</dbReference>
<dbReference type="EMBL" id="JBHSDS010000002">
    <property type="protein sequence ID" value="MFC4356566.1"/>
    <property type="molecule type" value="Genomic_DNA"/>
</dbReference>
<feature type="compositionally biased region" description="Low complexity" evidence="5">
    <location>
        <begin position="11"/>
        <end position="32"/>
    </location>
</feature>
<evidence type="ECO:0000256" key="5">
    <source>
        <dbReference type="SAM" id="MobiDB-lite"/>
    </source>
</evidence>
<comment type="catalytic activity">
    <reaction evidence="4">
        <text>L-kynurenine + H2O = anthranilate + L-alanine + H(+)</text>
        <dbReference type="Rhea" id="RHEA:16813"/>
        <dbReference type="ChEBI" id="CHEBI:15377"/>
        <dbReference type="ChEBI" id="CHEBI:15378"/>
        <dbReference type="ChEBI" id="CHEBI:16567"/>
        <dbReference type="ChEBI" id="CHEBI:57959"/>
        <dbReference type="ChEBI" id="CHEBI:57972"/>
        <dbReference type="EC" id="3.7.1.3"/>
    </reaction>
</comment>
<sequence>MTDDTGRGSDADFGSGSGSDAETVPEAPAPTAGRDAAVARDEADPLAELRGRFHVPEGQYMDGNSLGPLSTDAEASLDRAVEEWRELGIEGWTDADPDWFHYGERLGDRLAPLLGARSDEVVATNSTTVNIHALVGTFLDERDDDKGRTVLVNELDFPTDHYAIRAQLSARGLDPEEHLVVVESRDGRTVEETDVIDALADHDVGVLFMPSVLYRSGQLFDIERLTEAAHDHGAVAGFDLAHSVGAVPHDLDAAGVDFAVWCSYKYLNAGPGAVGGLYVNERHFDATPALAGWWGNDKGTQFDLAPEFDPAPGAGAYQVGTVHVLSAAPLFGALDTLDDAGIDRVREKSVALTDYLIRLVDEHLPECDVGTPREASRRGGHVAVEHPDAYRLSLALKARDVVVDYRPPNVVRIAPAPLYVSFADVWDVVETLRAILDEGAHEAFDEAGEGVT</sequence>
<comment type="pathway">
    <text evidence="4">Amino-acid degradation; L-kynurenine degradation; L-alanine and anthranilate from L-kynurenine: step 1/1.</text>
</comment>